<keyword evidence="2" id="KW-0678">Repressor</keyword>
<evidence type="ECO:0000256" key="4">
    <source>
        <dbReference type="ARBA" id="ARBA00023125"/>
    </source>
</evidence>
<evidence type="ECO:0000256" key="2">
    <source>
        <dbReference type="ARBA" id="ARBA00022491"/>
    </source>
</evidence>
<reference evidence="7 8" key="1">
    <citation type="submission" date="2011-09" db="EMBL/GenBank/DDBJ databases">
        <title>The Genome Sequence of Bacillus smithii 7_3_47FAA.</title>
        <authorList>
            <consortium name="The Broad Institute Genome Sequencing Platform"/>
            <person name="Earl A."/>
            <person name="Ward D."/>
            <person name="Feldgarden M."/>
            <person name="Gevers D."/>
            <person name="Daigneault M."/>
            <person name="Strauss J."/>
            <person name="Allen-Vercoe E."/>
            <person name="Young S.K."/>
            <person name="Zeng Q."/>
            <person name="Gargeya S."/>
            <person name="Fitzgerald M."/>
            <person name="Haas B."/>
            <person name="Abouelleil A."/>
            <person name="Alvarado L."/>
            <person name="Arachchi H.M."/>
            <person name="Berlin A."/>
            <person name="Brown A."/>
            <person name="Chapman S.B."/>
            <person name="Chen Z."/>
            <person name="Dunbar C."/>
            <person name="Freedman E."/>
            <person name="Gearin G."/>
            <person name="Goldberg J."/>
            <person name="Griggs A."/>
            <person name="Gujja S."/>
            <person name="Heiman D."/>
            <person name="Howarth C."/>
            <person name="Larson L."/>
            <person name="Lui A."/>
            <person name="MacDonald P.J.P."/>
            <person name="Montmayeur A."/>
            <person name="Murphy C."/>
            <person name="Neiman D."/>
            <person name="Pearson M."/>
            <person name="Priest M."/>
            <person name="Roberts A."/>
            <person name="Saif S."/>
            <person name="Shea T."/>
            <person name="Shenoy N."/>
            <person name="Sisk P."/>
            <person name="Stolte C."/>
            <person name="Sykes S."/>
            <person name="Wortman J."/>
            <person name="Nusbaum C."/>
            <person name="Birren B."/>
        </authorList>
    </citation>
    <scope>NUCLEOTIDE SEQUENCE [LARGE SCALE GENOMIC DNA]</scope>
    <source>
        <strain evidence="7 8">7_3_47FAA</strain>
    </source>
</reference>
<evidence type="ECO:0000313" key="8">
    <source>
        <dbReference type="Proteomes" id="UP000011747"/>
    </source>
</evidence>
<dbReference type="CDD" id="cd01392">
    <property type="entry name" value="HTH_LacI"/>
    <property type="match status" value="1"/>
</dbReference>
<keyword evidence="8" id="KW-1185">Reference proteome</keyword>
<gene>
    <name evidence="7" type="ORF">HMPREF1015_02594</name>
</gene>
<accession>G9QJE6</accession>
<dbReference type="RefSeq" id="WP_003353405.1">
    <property type="nucleotide sequence ID" value="NZ_JH414746.1"/>
</dbReference>
<dbReference type="Proteomes" id="UP000011747">
    <property type="component" value="Unassembled WGS sequence"/>
</dbReference>
<dbReference type="FunFam" id="1.10.260.40:FF:000002">
    <property type="entry name" value="HTH-type transcriptional repressor PurR"/>
    <property type="match status" value="1"/>
</dbReference>
<dbReference type="AlphaFoldDB" id="G9QJE6"/>
<dbReference type="SMART" id="SM00354">
    <property type="entry name" value="HTH_LACI"/>
    <property type="match status" value="1"/>
</dbReference>
<dbReference type="CDD" id="cd06291">
    <property type="entry name" value="PBP1_Qymf-like"/>
    <property type="match status" value="1"/>
</dbReference>
<dbReference type="PATRIC" id="fig|665952.3.peg.1107"/>
<organism evidence="7 8">
    <name type="scientific">Bacillus smithii 7_3_47FAA</name>
    <dbReference type="NCBI Taxonomy" id="665952"/>
    <lineage>
        <taxon>Bacteria</taxon>
        <taxon>Bacillati</taxon>
        <taxon>Bacillota</taxon>
        <taxon>Bacilli</taxon>
        <taxon>Bacillales</taxon>
        <taxon>Bacillaceae</taxon>
        <taxon>Bacillus</taxon>
    </lineage>
</organism>
<dbReference type="GO" id="GO:0003700">
    <property type="term" value="F:DNA-binding transcription factor activity"/>
    <property type="evidence" value="ECO:0007669"/>
    <property type="project" value="TreeGrafter"/>
</dbReference>
<dbReference type="Pfam" id="PF00356">
    <property type="entry name" value="LacI"/>
    <property type="match status" value="1"/>
</dbReference>
<dbReference type="PRINTS" id="PR00036">
    <property type="entry name" value="HTHLACI"/>
</dbReference>
<dbReference type="Gene3D" id="3.40.50.2300">
    <property type="match status" value="2"/>
</dbReference>
<evidence type="ECO:0000256" key="5">
    <source>
        <dbReference type="ARBA" id="ARBA00023163"/>
    </source>
</evidence>
<protein>
    <recommendedName>
        <fullName evidence="1">Catabolite control protein A</fullName>
    </recommendedName>
</protein>
<dbReference type="PROSITE" id="PS00356">
    <property type="entry name" value="HTH_LACI_1"/>
    <property type="match status" value="1"/>
</dbReference>
<dbReference type="Pfam" id="PF13377">
    <property type="entry name" value="Peripla_BP_3"/>
    <property type="match status" value="1"/>
</dbReference>
<feature type="domain" description="HTH lacI-type" evidence="6">
    <location>
        <begin position="2"/>
        <end position="56"/>
    </location>
</feature>
<dbReference type="PANTHER" id="PTHR30146">
    <property type="entry name" value="LACI-RELATED TRANSCRIPTIONAL REPRESSOR"/>
    <property type="match status" value="1"/>
</dbReference>
<dbReference type="InterPro" id="IPR028082">
    <property type="entry name" value="Peripla_BP_I"/>
</dbReference>
<name>G9QJE6_9BACI</name>
<dbReference type="HOGENOM" id="CLU_037628_6_1_9"/>
<evidence type="ECO:0000256" key="3">
    <source>
        <dbReference type="ARBA" id="ARBA00023015"/>
    </source>
</evidence>
<dbReference type="PROSITE" id="PS50932">
    <property type="entry name" value="HTH_LACI_2"/>
    <property type="match status" value="1"/>
</dbReference>
<evidence type="ECO:0000259" key="6">
    <source>
        <dbReference type="PROSITE" id="PS50932"/>
    </source>
</evidence>
<proteinExistence type="predicted"/>
<dbReference type="InterPro" id="IPR000843">
    <property type="entry name" value="HTH_LacI"/>
</dbReference>
<dbReference type="InterPro" id="IPR046335">
    <property type="entry name" value="LacI/GalR-like_sensor"/>
</dbReference>
<sequence length="324" mass="36514">MVTIRDVAREAGVSVATVSRVLNKSGYVQEDTKKLVLEVIQKLNYKPNEVARSLYKRESKLIGLLLPDITNPFFPELARGVEDAVQNEGYRLIVGNSDEDMEKEFRYIETFLQNHVMGIIASTIHSDRFLNLKIPVVLLDRTTDQFPSVYSNHQQGGRLAARTLLERGSREITVLRGPQHIRPAQERFLAALDVLSQSSACFYVMDTSFTFNGAKASVKEVFQKYPKTDGILACNDVVATAVLHEALRIGKRIPEDLQIIGYDDVPISELVFPPLTTIHQPAYKMGEEAAKLLLAILRKEKCMDTQIKLPVKLIERETTRKVES</sequence>
<dbReference type="Gene3D" id="1.10.260.40">
    <property type="entry name" value="lambda repressor-like DNA-binding domains"/>
    <property type="match status" value="1"/>
</dbReference>
<keyword evidence="4" id="KW-0238">DNA-binding</keyword>
<dbReference type="GO" id="GO:0000976">
    <property type="term" value="F:transcription cis-regulatory region binding"/>
    <property type="evidence" value="ECO:0007669"/>
    <property type="project" value="TreeGrafter"/>
</dbReference>
<dbReference type="SUPFAM" id="SSF53822">
    <property type="entry name" value="Periplasmic binding protein-like I"/>
    <property type="match status" value="1"/>
</dbReference>
<evidence type="ECO:0000313" key="7">
    <source>
        <dbReference type="EMBL" id="EHL78725.1"/>
    </source>
</evidence>
<keyword evidence="3" id="KW-0805">Transcription regulation</keyword>
<evidence type="ECO:0000256" key="1">
    <source>
        <dbReference type="ARBA" id="ARBA00019435"/>
    </source>
</evidence>
<dbReference type="InterPro" id="IPR010982">
    <property type="entry name" value="Lambda_DNA-bd_dom_sf"/>
</dbReference>
<keyword evidence="5" id="KW-0804">Transcription</keyword>
<dbReference type="PANTHER" id="PTHR30146:SF95">
    <property type="entry name" value="RIBOSE OPERON REPRESSOR"/>
    <property type="match status" value="1"/>
</dbReference>
<dbReference type="SUPFAM" id="SSF47413">
    <property type="entry name" value="lambda repressor-like DNA-binding domains"/>
    <property type="match status" value="1"/>
</dbReference>
<dbReference type="EMBL" id="ACWF01000057">
    <property type="protein sequence ID" value="EHL78725.1"/>
    <property type="molecule type" value="Genomic_DNA"/>
</dbReference>
<comment type="caution">
    <text evidence="7">The sequence shown here is derived from an EMBL/GenBank/DDBJ whole genome shotgun (WGS) entry which is preliminary data.</text>
</comment>